<dbReference type="RefSeq" id="WP_160423226.1">
    <property type="nucleotide sequence ID" value="NZ_WSTA01000014.1"/>
</dbReference>
<keyword evidence="3" id="KW-1185">Reference proteome</keyword>
<evidence type="ECO:0000256" key="1">
    <source>
        <dbReference type="SAM" id="SignalP"/>
    </source>
</evidence>
<keyword evidence="1" id="KW-0732">Signal</keyword>
<name>A0A6I4P1H7_9MICO</name>
<feature type="signal peptide" evidence="1">
    <location>
        <begin position="1"/>
        <end position="28"/>
    </location>
</feature>
<feature type="chain" id="PRO_5026014978" description="PBP domain-containing protein" evidence="1">
    <location>
        <begin position="29"/>
        <end position="383"/>
    </location>
</feature>
<reference evidence="2 3" key="1">
    <citation type="submission" date="2019-12" db="EMBL/GenBank/DDBJ databases">
        <authorList>
            <person name="Kim Y.S."/>
        </authorList>
    </citation>
    <scope>NUCLEOTIDE SEQUENCE [LARGE SCALE GENOMIC DNA]</scope>
    <source>
        <strain evidence="2 3">MMS17-SY077</strain>
    </source>
</reference>
<evidence type="ECO:0000313" key="3">
    <source>
        <dbReference type="Proteomes" id="UP000438182"/>
    </source>
</evidence>
<evidence type="ECO:0000313" key="2">
    <source>
        <dbReference type="EMBL" id="MWB97879.1"/>
    </source>
</evidence>
<protein>
    <recommendedName>
        <fullName evidence="4">PBP domain-containing protein</fullName>
    </recommendedName>
</protein>
<accession>A0A6I4P1H7</accession>
<gene>
    <name evidence="2" type="ORF">GB864_04850</name>
</gene>
<dbReference type="Proteomes" id="UP000438182">
    <property type="component" value="Unassembled WGS sequence"/>
</dbReference>
<dbReference type="AlphaFoldDB" id="A0A6I4P1H7"/>
<organism evidence="2 3">
    <name type="scientific">Agromyces seonyuensis</name>
    <dbReference type="NCBI Taxonomy" id="2662446"/>
    <lineage>
        <taxon>Bacteria</taxon>
        <taxon>Bacillati</taxon>
        <taxon>Actinomycetota</taxon>
        <taxon>Actinomycetes</taxon>
        <taxon>Micrococcales</taxon>
        <taxon>Microbacteriaceae</taxon>
        <taxon>Agromyces</taxon>
    </lineage>
</organism>
<proteinExistence type="predicted"/>
<comment type="caution">
    <text evidence="2">The sequence shown here is derived from an EMBL/GenBank/DDBJ whole genome shotgun (WGS) entry which is preliminary data.</text>
</comment>
<dbReference type="EMBL" id="WSTA01000014">
    <property type="protein sequence ID" value="MWB97879.1"/>
    <property type="molecule type" value="Genomic_DNA"/>
</dbReference>
<sequence length="383" mass="38248">MKSKKVLALGAATAVALVGAFAAAPAYADPITDGYSIVGSDTLQDAVGALANGTTITGSSVKLKGAGKSLGSWDAFTLGVSGGVGKIQAKAYGPVFDRPNGSGAGRTSLLRSIGYSGSTVYNGVDVAGQVDFARTSSKGTSVSGGVLTYVPFGQDAISFISEVGADSDGDGDAAAAAAWVASLTKAELTSIYQSTSAAPVAVPGTDYVVKPLGLQSSSGTWTTFLTKIGVTTIGTGVDTRSNSIPENDGAQLTAGANEIQIVPVSAANYVGQVNGAARINTMAGVTLGSIDGVAPATGSAPNLVPNPTFYNSADWGRTVFIVVPTAKITPGASFDQGTSDLVNTNSTVSLTYWGTSNAPGTSKAVKLKFGFAQPVDAAFTANN</sequence>
<evidence type="ECO:0008006" key="4">
    <source>
        <dbReference type="Google" id="ProtNLM"/>
    </source>
</evidence>